<accession>A0ABN6XDE8</accession>
<keyword evidence="1" id="KW-0472">Membrane</keyword>
<evidence type="ECO:0000256" key="1">
    <source>
        <dbReference type="SAM" id="Phobius"/>
    </source>
</evidence>
<feature type="transmembrane region" description="Helical" evidence="1">
    <location>
        <begin position="30"/>
        <end position="51"/>
    </location>
</feature>
<keyword evidence="3" id="KW-1185">Reference proteome</keyword>
<dbReference type="RefSeq" id="WP_286217288.1">
    <property type="nucleotide sequence ID" value="NZ_AP027729.1"/>
</dbReference>
<name>A0ABN6XDE8_9CELL</name>
<reference evidence="3" key="1">
    <citation type="journal article" date="2019" name="Int. J. Syst. Evol. Microbiol.">
        <title>The Global Catalogue of Microorganisms (GCM) 10K type strain sequencing project: providing services to taxonomists for standard genome sequencing and annotation.</title>
        <authorList>
            <consortium name="The Broad Institute Genomics Platform"/>
            <consortium name="The Broad Institute Genome Sequencing Center for Infectious Disease"/>
            <person name="Wu L."/>
            <person name="Ma J."/>
        </authorList>
    </citation>
    <scope>NUCLEOTIDE SEQUENCE [LARGE SCALE GENOMIC DNA]</scope>
    <source>
        <strain evidence="3">NBRC 108565</strain>
    </source>
</reference>
<dbReference type="EMBL" id="AP027729">
    <property type="protein sequence ID" value="BDZ42897.1"/>
    <property type="molecule type" value="Genomic_DNA"/>
</dbReference>
<dbReference type="Proteomes" id="UP001321475">
    <property type="component" value="Chromosome"/>
</dbReference>
<sequence>MGTPTTRDLGDTVTPRYTRPDERVARQRRIALIVVGAMLLTFVVPFLAIVLL</sequence>
<evidence type="ECO:0000313" key="2">
    <source>
        <dbReference type="EMBL" id="BDZ42897.1"/>
    </source>
</evidence>
<evidence type="ECO:0000313" key="3">
    <source>
        <dbReference type="Proteomes" id="UP001321475"/>
    </source>
</evidence>
<organism evidence="2 3">
    <name type="scientific">Paraoerskovia sediminicola</name>
    <dbReference type="NCBI Taxonomy" id="1138587"/>
    <lineage>
        <taxon>Bacteria</taxon>
        <taxon>Bacillati</taxon>
        <taxon>Actinomycetota</taxon>
        <taxon>Actinomycetes</taxon>
        <taxon>Micrococcales</taxon>
        <taxon>Cellulomonadaceae</taxon>
        <taxon>Paraoerskovia</taxon>
    </lineage>
</organism>
<protein>
    <submittedName>
        <fullName evidence="2">Uncharacterized protein</fullName>
    </submittedName>
</protein>
<keyword evidence="1" id="KW-1133">Transmembrane helix</keyword>
<gene>
    <name evidence="2" type="ORF">GCM10025865_21960</name>
</gene>
<proteinExistence type="predicted"/>
<keyword evidence="1" id="KW-0812">Transmembrane</keyword>